<keyword evidence="3 8" id="KW-0812">Transmembrane</keyword>
<evidence type="ECO:0000256" key="8">
    <source>
        <dbReference type="SAM" id="Phobius"/>
    </source>
</evidence>
<dbReference type="PANTHER" id="PTHR41910:SF1">
    <property type="entry name" value="SUCCINATE DEHYDROGENASE HYDROPHOBIC MEMBRANE ANCHOR SUBUNIT"/>
    <property type="match status" value="1"/>
</dbReference>
<dbReference type="InterPro" id="IPR000701">
    <property type="entry name" value="SuccDH_FuR_B_TM-su"/>
</dbReference>
<dbReference type="HOGENOM" id="CLU_1574898_0_0_2"/>
<evidence type="ECO:0000256" key="2">
    <source>
        <dbReference type="ARBA" id="ARBA00022617"/>
    </source>
</evidence>
<dbReference type="EMBL" id="CP000493">
    <property type="protein sequence ID" value="ABM80027.1"/>
    <property type="molecule type" value="Genomic_DNA"/>
</dbReference>
<evidence type="ECO:0000313" key="10">
    <source>
        <dbReference type="Proteomes" id="UP000002593"/>
    </source>
</evidence>
<dbReference type="InterPro" id="IPR039023">
    <property type="entry name" value="SdhC_prok"/>
</dbReference>
<evidence type="ECO:0000256" key="5">
    <source>
        <dbReference type="ARBA" id="ARBA00022989"/>
    </source>
</evidence>
<dbReference type="GO" id="GO:0046872">
    <property type="term" value="F:metal ion binding"/>
    <property type="evidence" value="ECO:0007669"/>
    <property type="project" value="UniProtKB-KW"/>
</dbReference>
<sequence>MAGEKRKRVLLENMPGFLAASLNPWLIKAKNNPERLAFILHRVTGFIIVVYLLAHVIVTSYSTNPTQWEDIMSTFANSLFNKIGEWIVAGAVIYHGLNGIRLLLVEFFGTGIGKPELPKPPYIPPSLKGGQRTGLYIVFALSIIGWMLAGILIFTGRLF</sequence>
<feature type="transmembrane region" description="Helical" evidence="8">
    <location>
        <begin position="36"/>
        <end position="58"/>
    </location>
</feature>
<dbReference type="AlphaFoldDB" id="A2BJ66"/>
<dbReference type="EnsemblBacteria" id="ABM80027">
    <property type="protein sequence ID" value="ABM80027"/>
    <property type="gene ID" value="Hbut_0155"/>
</dbReference>
<evidence type="ECO:0000256" key="1">
    <source>
        <dbReference type="ARBA" id="ARBA00004370"/>
    </source>
</evidence>
<evidence type="ECO:0000256" key="4">
    <source>
        <dbReference type="ARBA" id="ARBA00022723"/>
    </source>
</evidence>
<dbReference type="InterPro" id="IPR034804">
    <property type="entry name" value="SQR/QFR_C/D"/>
</dbReference>
<proteinExistence type="predicted"/>
<organism evidence="9 10">
    <name type="scientific">Hyperthermus butylicus (strain DSM 5456 / JCM 9403 / PLM1-5)</name>
    <dbReference type="NCBI Taxonomy" id="415426"/>
    <lineage>
        <taxon>Archaea</taxon>
        <taxon>Thermoproteota</taxon>
        <taxon>Thermoprotei</taxon>
        <taxon>Desulfurococcales</taxon>
        <taxon>Pyrodictiaceae</taxon>
        <taxon>Hyperthermus</taxon>
    </lineage>
</organism>
<dbReference type="eggNOG" id="arCOG02244">
    <property type="taxonomic scope" value="Archaea"/>
</dbReference>
<dbReference type="KEGG" id="hbu:Hbut_0155"/>
<dbReference type="InterPro" id="IPR014314">
    <property type="entry name" value="Succ_DH_cytb556"/>
</dbReference>
<keyword evidence="5 8" id="KW-1133">Transmembrane helix</keyword>
<reference evidence="9 10" key="1">
    <citation type="journal article" date="2007" name="Archaea">
        <title>The genome of Hyperthermus butylicus: a sulfur-reducing, peptide fermenting, neutrophilic Crenarchaeote growing up to 108 degrees C.</title>
        <authorList>
            <person name="Brugger K."/>
            <person name="Chen L."/>
            <person name="Stark M."/>
            <person name="Zibat A."/>
            <person name="Redder P."/>
            <person name="Ruepp A."/>
            <person name="Awayez M."/>
            <person name="She Q."/>
            <person name="Garrett R.A."/>
            <person name="Klenk H.P."/>
        </authorList>
    </citation>
    <scope>NUCLEOTIDE SEQUENCE [LARGE SCALE GENOMIC DNA]</scope>
    <source>
        <strain evidence="10">DSM 5456 / JCM 9403 / PLM1-5</strain>
    </source>
</reference>
<dbReference type="GO" id="GO:0016020">
    <property type="term" value="C:membrane"/>
    <property type="evidence" value="ECO:0007669"/>
    <property type="project" value="UniProtKB-SubCell"/>
</dbReference>
<evidence type="ECO:0000256" key="7">
    <source>
        <dbReference type="ARBA" id="ARBA00023136"/>
    </source>
</evidence>
<evidence type="ECO:0000256" key="3">
    <source>
        <dbReference type="ARBA" id="ARBA00022692"/>
    </source>
</evidence>
<keyword evidence="4" id="KW-0479">Metal-binding</keyword>
<gene>
    <name evidence="9" type="ordered locus">Hbut_0155</name>
</gene>
<dbReference type="Proteomes" id="UP000002593">
    <property type="component" value="Chromosome"/>
</dbReference>
<feature type="transmembrane region" description="Helical" evidence="8">
    <location>
        <begin position="134"/>
        <end position="154"/>
    </location>
</feature>
<keyword evidence="7 8" id="KW-0472">Membrane</keyword>
<dbReference type="NCBIfam" id="TIGR02970">
    <property type="entry name" value="succ_dehyd_cytB"/>
    <property type="match status" value="1"/>
</dbReference>
<dbReference type="Gene3D" id="1.20.1300.10">
    <property type="entry name" value="Fumarate reductase/succinate dehydrogenase, transmembrane subunit"/>
    <property type="match status" value="1"/>
</dbReference>
<comment type="subcellular location">
    <subcellularLocation>
        <location evidence="1">Membrane</location>
    </subcellularLocation>
</comment>
<accession>A2BJ66</accession>
<protein>
    <submittedName>
        <fullName evidence="9">Succinate dehydrogenase/fumarate reductase, cytochrome b subunit</fullName>
    </submittedName>
</protein>
<keyword evidence="6" id="KW-0408">Iron</keyword>
<keyword evidence="10" id="KW-1185">Reference proteome</keyword>
<dbReference type="GO" id="GO:0006099">
    <property type="term" value="P:tricarboxylic acid cycle"/>
    <property type="evidence" value="ECO:0007669"/>
    <property type="project" value="InterPro"/>
</dbReference>
<evidence type="ECO:0000256" key="6">
    <source>
        <dbReference type="ARBA" id="ARBA00023004"/>
    </source>
</evidence>
<dbReference type="PANTHER" id="PTHR41910">
    <property type="entry name" value="SUCCINATE DEHYDROGENASE 2 MEMBRANE SUBUNIT SDHC"/>
    <property type="match status" value="1"/>
</dbReference>
<name>A2BJ66_HYPBU</name>
<keyword evidence="2" id="KW-0349">Heme</keyword>
<dbReference type="GO" id="GO:0009055">
    <property type="term" value="F:electron transfer activity"/>
    <property type="evidence" value="ECO:0007669"/>
    <property type="project" value="InterPro"/>
</dbReference>
<evidence type="ECO:0000313" key="9">
    <source>
        <dbReference type="EMBL" id="ABM80027.1"/>
    </source>
</evidence>
<dbReference type="STRING" id="415426.Hbut_0155"/>
<dbReference type="Pfam" id="PF01127">
    <property type="entry name" value="Sdh_cyt"/>
    <property type="match status" value="1"/>
</dbReference>
<dbReference type="SUPFAM" id="SSF81343">
    <property type="entry name" value="Fumarate reductase respiratory complex transmembrane subunits"/>
    <property type="match status" value="1"/>
</dbReference>